<dbReference type="SMART" id="SM01238">
    <property type="entry name" value="IGR"/>
    <property type="match status" value="1"/>
</dbReference>
<reference evidence="4" key="1">
    <citation type="journal article" date="2014" name="Proc. Natl. Acad. Sci. U.S.A.">
        <title>Extensive sampling of basidiomycete genomes demonstrates inadequacy of the white-rot/brown-rot paradigm for wood decay fungi.</title>
        <authorList>
            <person name="Riley R."/>
            <person name="Salamov A.A."/>
            <person name="Brown D.W."/>
            <person name="Nagy L.G."/>
            <person name="Floudas D."/>
            <person name="Held B.W."/>
            <person name="Levasseur A."/>
            <person name="Lombard V."/>
            <person name="Morin E."/>
            <person name="Otillar R."/>
            <person name="Lindquist E.A."/>
            <person name="Sun H."/>
            <person name="LaButti K.M."/>
            <person name="Schmutz J."/>
            <person name="Jabbour D."/>
            <person name="Luo H."/>
            <person name="Baker S.E."/>
            <person name="Pisabarro A.G."/>
            <person name="Walton J.D."/>
            <person name="Blanchette R.A."/>
            <person name="Henrissat B."/>
            <person name="Martin F."/>
            <person name="Cullen D."/>
            <person name="Hibbett D.S."/>
            <person name="Grigoriev I.V."/>
        </authorList>
    </citation>
    <scope>NUCLEOTIDE SEQUENCE [LARGE SCALE GENOMIC DNA]</scope>
    <source>
        <strain evidence="4">CBS 339.88</strain>
    </source>
</reference>
<feature type="domain" description="Small ribosomal subunit protein mS41 SAM" evidence="2">
    <location>
        <begin position="2"/>
        <end position="37"/>
    </location>
</feature>
<sequence length="81" mass="9527">MAWEELWRLNGQALRKAGVAVRDRRYILWCMSKYRLGFSIGEFAHEPPPKKVVRGWGPKVQNGKRIRSRRIKDKTSKQTTT</sequence>
<dbReference type="AlphaFoldDB" id="A0A067THG5"/>
<proteinExistence type="predicted"/>
<evidence type="ECO:0000313" key="3">
    <source>
        <dbReference type="EMBL" id="KDR82665.1"/>
    </source>
</evidence>
<protein>
    <recommendedName>
        <fullName evidence="2">Small ribosomal subunit protein mS41 SAM domain-containing protein</fullName>
    </recommendedName>
</protein>
<dbReference type="Pfam" id="PF09597">
    <property type="entry name" value="SAM_Ribosomal_mS41"/>
    <property type="match status" value="1"/>
</dbReference>
<evidence type="ECO:0000313" key="4">
    <source>
        <dbReference type="Proteomes" id="UP000027222"/>
    </source>
</evidence>
<dbReference type="HOGENOM" id="CLU_2819685_0_0_1"/>
<dbReference type="STRING" id="685588.A0A067THG5"/>
<keyword evidence="4" id="KW-1185">Reference proteome</keyword>
<evidence type="ECO:0000259" key="2">
    <source>
        <dbReference type="SMART" id="SM01238"/>
    </source>
</evidence>
<dbReference type="Proteomes" id="UP000027222">
    <property type="component" value="Unassembled WGS sequence"/>
</dbReference>
<dbReference type="InterPro" id="IPR019083">
    <property type="entry name" value="SAM_Ribosomal_mS41"/>
</dbReference>
<dbReference type="EMBL" id="KL142369">
    <property type="protein sequence ID" value="KDR82665.1"/>
    <property type="molecule type" value="Genomic_DNA"/>
</dbReference>
<evidence type="ECO:0000256" key="1">
    <source>
        <dbReference type="SAM" id="MobiDB-lite"/>
    </source>
</evidence>
<dbReference type="OrthoDB" id="18595at2759"/>
<feature type="compositionally biased region" description="Basic residues" evidence="1">
    <location>
        <begin position="62"/>
        <end position="72"/>
    </location>
</feature>
<organism evidence="3 4">
    <name type="scientific">Galerina marginata (strain CBS 339.88)</name>
    <dbReference type="NCBI Taxonomy" id="685588"/>
    <lineage>
        <taxon>Eukaryota</taxon>
        <taxon>Fungi</taxon>
        <taxon>Dikarya</taxon>
        <taxon>Basidiomycota</taxon>
        <taxon>Agaricomycotina</taxon>
        <taxon>Agaricomycetes</taxon>
        <taxon>Agaricomycetidae</taxon>
        <taxon>Agaricales</taxon>
        <taxon>Agaricineae</taxon>
        <taxon>Strophariaceae</taxon>
        <taxon>Galerina</taxon>
    </lineage>
</organism>
<name>A0A067THG5_GALM3</name>
<gene>
    <name evidence="3" type="ORF">GALMADRAFT_58250</name>
</gene>
<feature type="region of interest" description="Disordered" evidence="1">
    <location>
        <begin position="54"/>
        <end position="81"/>
    </location>
</feature>
<accession>A0A067THG5</accession>